<feature type="binding site" evidence="7">
    <location>
        <position position="340"/>
    </location>
    <ligand>
        <name>N-formimidoyl-L-glutamate</name>
        <dbReference type="ChEBI" id="CHEBI:58928"/>
    </ligand>
</feature>
<dbReference type="GO" id="GO:0050480">
    <property type="term" value="F:imidazolonepropionase activity"/>
    <property type="evidence" value="ECO:0007669"/>
    <property type="project" value="UniProtKB-UniRule"/>
</dbReference>
<keyword evidence="6 7" id="KW-0408">Iron</keyword>
<dbReference type="GO" id="GO:0019556">
    <property type="term" value="P:L-histidine catabolic process to glutamate and formamide"/>
    <property type="evidence" value="ECO:0007669"/>
    <property type="project" value="UniProtKB-UniRule"/>
</dbReference>
<comment type="caution">
    <text evidence="9">The sequence shown here is derived from an EMBL/GenBank/DDBJ whole genome shotgun (WGS) entry which is preliminary data.</text>
</comment>
<feature type="binding site" evidence="7">
    <location>
        <position position="264"/>
    </location>
    <ligand>
        <name>4-imidazolone-5-propanoate</name>
        <dbReference type="ChEBI" id="CHEBI:77893"/>
    </ligand>
</feature>
<dbReference type="FunFam" id="3.20.20.140:FF:000007">
    <property type="entry name" value="Imidazolonepropionase"/>
    <property type="match status" value="1"/>
</dbReference>
<evidence type="ECO:0000313" key="9">
    <source>
        <dbReference type="EMBL" id="OHA67551.1"/>
    </source>
</evidence>
<comment type="cofactor">
    <cofactor evidence="7">
        <name>Zn(2+)</name>
        <dbReference type="ChEBI" id="CHEBI:29105"/>
    </cofactor>
    <cofactor evidence="7">
        <name>Fe(3+)</name>
        <dbReference type="ChEBI" id="CHEBI:29034"/>
    </cofactor>
    <text evidence="7">Binds 1 zinc or iron ion per subunit.</text>
</comment>
<feature type="binding site" evidence="7">
    <location>
        <position position="166"/>
    </location>
    <ligand>
        <name>N-formimidoyl-L-glutamate</name>
        <dbReference type="ChEBI" id="CHEBI:58928"/>
    </ligand>
</feature>
<dbReference type="GO" id="GO:0008270">
    <property type="term" value="F:zinc ion binding"/>
    <property type="evidence" value="ECO:0007669"/>
    <property type="project" value="UniProtKB-UniRule"/>
</dbReference>
<evidence type="ECO:0000259" key="8">
    <source>
        <dbReference type="Pfam" id="PF01979"/>
    </source>
</evidence>
<feature type="domain" description="Amidohydrolase-related" evidence="8">
    <location>
        <begin position="85"/>
        <end position="424"/>
    </location>
</feature>
<evidence type="ECO:0000256" key="6">
    <source>
        <dbReference type="ARBA" id="ARBA00023004"/>
    </source>
</evidence>
<dbReference type="EMBL" id="MHTX01000037">
    <property type="protein sequence ID" value="OHA67551.1"/>
    <property type="molecule type" value="Genomic_DNA"/>
</dbReference>
<accession>A0A1G2R636</accession>
<feature type="binding site" evidence="7">
    <location>
        <position position="336"/>
    </location>
    <ligand>
        <name>Fe(3+)</name>
        <dbReference type="ChEBI" id="CHEBI:29034"/>
    </ligand>
</feature>
<dbReference type="GO" id="GO:0019557">
    <property type="term" value="P:L-histidine catabolic process to glutamate and formate"/>
    <property type="evidence" value="ECO:0007669"/>
    <property type="project" value="UniProtKB-UniPathway"/>
</dbReference>
<evidence type="ECO:0000313" key="10">
    <source>
        <dbReference type="Proteomes" id="UP000179258"/>
    </source>
</evidence>
<dbReference type="AlphaFoldDB" id="A0A1G2R636"/>
<keyword evidence="7" id="KW-0963">Cytoplasm</keyword>
<feature type="binding site" evidence="7">
    <location>
        <position position="96"/>
    </location>
    <ligand>
        <name>Fe(3+)</name>
        <dbReference type="ChEBI" id="CHEBI:29034"/>
    </ligand>
</feature>
<dbReference type="UniPathway" id="UPA00379">
    <property type="reaction ID" value="UER00551"/>
</dbReference>
<feature type="binding site" evidence="7">
    <location>
        <position position="199"/>
    </location>
    <ligand>
        <name>4-imidazolone-5-propanoate</name>
        <dbReference type="ChEBI" id="CHEBI:77893"/>
    </ligand>
</feature>
<keyword evidence="5 7" id="KW-0862">Zinc</keyword>
<feature type="binding site" evidence="7">
    <location>
        <position position="261"/>
    </location>
    <ligand>
        <name>Fe(3+)</name>
        <dbReference type="ChEBI" id="CHEBI:29034"/>
    </ligand>
</feature>
<dbReference type="HAMAP" id="MF_00372">
    <property type="entry name" value="HutI"/>
    <property type="match status" value="1"/>
</dbReference>
<feature type="binding site" evidence="7">
    <location>
        <position position="94"/>
    </location>
    <ligand>
        <name>Fe(3+)</name>
        <dbReference type="ChEBI" id="CHEBI:29034"/>
    </ligand>
</feature>
<organism evidence="9 10">
    <name type="scientific">Candidatus Wildermuthbacteria bacterium RIFCSPHIGHO2_02_FULL_47_17</name>
    <dbReference type="NCBI Taxonomy" id="1802452"/>
    <lineage>
        <taxon>Bacteria</taxon>
        <taxon>Candidatus Wildermuthiibacteriota</taxon>
    </lineage>
</organism>
<dbReference type="GO" id="GO:0005506">
    <property type="term" value="F:iron ion binding"/>
    <property type="evidence" value="ECO:0007669"/>
    <property type="project" value="UniProtKB-UniRule"/>
</dbReference>
<dbReference type="InterPro" id="IPR005920">
    <property type="entry name" value="HutI"/>
</dbReference>
<keyword evidence="2 7" id="KW-0479">Metal-binding</keyword>
<feature type="binding site" evidence="7">
    <location>
        <position position="103"/>
    </location>
    <ligand>
        <name>4-imidazolone-5-propanoate</name>
        <dbReference type="ChEBI" id="CHEBI:77893"/>
    </ligand>
</feature>
<dbReference type="InterPro" id="IPR032466">
    <property type="entry name" value="Metal_Hydrolase"/>
</dbReference>
<dbReference type="InterPro" id="IPR011059">
    <property type="entry name" value="Metal-dep_hydrolase_composite"/>
</dbReference>
<comment type="function">
    <text evidence="7">Catalyzes the hydrolytic cleavage of the carbon-nitrogen bond in imidazolone-5-propanoate to yield N-formimidoyl-L-glutamate. It is the third step in the universal histidine degradation pathway.</text>
</comment>
<dbReference type="Proteomes" id="UP000179258">
    <property type="component" value="Unassembled WGS sequence"/>
</dbReference>
<feature type="binding site" evidence="7">
    <location>
        <position position="96"/>
    </location>
    <ligand>
        <name>Zn(2+)</name>
        <dbReference type="ChEBI" id="CHEBI:29105"/>
    </ligand>
</feature>
<keyword evidence="4 7" id="KW-0369">Histidine metabolism</keyword>
<dbReference type="InterPro" id="IPR006680">
    <property type="entry name" value="Amidohydro-rel"/>
</dbReference>
<feature type="binding site" evidence="7">
    <location>
        <position position="94"/>
    </location>
    <ligand>
        <name>Zn(2+)</name>
        <dbReference type="ChEBI" id="CHEBI:29105"/>
    </ligand>
</feature>
<dbReference type="GO" id="GO:0005737">
    <property type="term" value="C:cytoplasm"/>
    <property type="evidence" value="ECO:0007669"/>
    <property type="project" value="UniProtKB-SubCell"/>
</dbReference>
<comment type="similarity">
    <text evidence="7">Belongs to the metallo-dependent hydrolases superfamily. HutI family.</text>
</comment>
<feature type="binding site" evidence="7">
    <location>
        <position position="166"/>
    </location>
    <ligand>
        <name>4-imidazolone-5-propanoate</name>
        <dbReference type="ChEBI" id="CHEBI:77893"/>
    </ligand>
</feature>
<feature type="binding site" evidence="7">
    <location>
        <position position="341"/>
    </location>
    <ligand>
        <name>4-imidazolone-5-propanoate</name>
        <dbReference type="ChEBI" id="CHEBI:77893"/>
    </ligand>
</feature>
<evidence type="ECO:0000256" key="4">
    <source>
        <dbReference type="ARBA" id="ARBA00022808"/>
    </source>
</evidence>
<keyword evidence="3 7" id="KW-0378">Hydrolase</keyword>
<comment type="subcellular location">
    <subcellularLocation>
        <location evidence="7">Cytoplasm</location>
    </subcellularLocation>
</comment>
<name>A0A1G2R636_9BACT</name>
<protein>
    <recommendedName>
        <fullName evidence="1 7">Imidazolonepropionase</fullName>
        <ecNumber evidence="1 7">3.5.2.7</ecNumber>
    </recommendedName>
    <alternativeName>
        <fullName evidence="7">Imidazolone-5-propionate hydrolase</fullName>
    </alternativeName>
</protein>
<dbReference type="PANTHER" id="PTHR42752:SF1">
    <property type="entry name" value="IMIDAZOLONEPROPIONASE-RELATED"/>
    <property type="match status" value="1"/>
</dbReference>
<dbReference type="CDD" id="cd01296">
    <property type="entry name" value="Imidazolone-5PH"/>
    <property type="match status" value="1"/>
</dbReference>
<feature type="binding site" evidence="7">
    <location>
        <position position="261"/>
    </location>
    <ligand>
        <name>Zn(2+)</name>
        <dbReference type="ChEBI" id="CHEBI:29105"/>
    </ligand>
</feature>
<evidence type="ECO:0000256" key="1">
    <source>
        <dbReference type="ARBA" id="ARBA00012864"/>
    </source>
</evidence>
<dbReference type="SUPFAM" id="SSF51556">
    <property type="entry name" value="Metallo-dependent hydrolases"/>
    <property type="match status" value="1"/>
</dbReference>
<dbReference type="SUPFAM" id="SSF51338">
    <property type="entry name" value="Composite domain of metallo-dependent hydrolases"/>
    <property type="match status" value="1"/>
</dbReference>
<comment type="pathway">
    <text evidence="7">Amino-acid degradation; L-histidine degradation into L-glutamate; N-formimidoyl-L-glutamate from L-histidine: step 3/3.</text>
</comment>
<dbReference type="EC" id="3.5.2.7" evidence="1 7"/>
<comment type="catalytic activity">
    <reaction evidence="7">
        <text>4-imidazolone-5-propanoate + H2O = N-formimidoyl-L-glutamate</text>
        <dbReference type="Rhea" id="RHEA:23660"/>
        <dbReference type="ChEBI" id="CHEBI:15377"/>
        <dbReference type="ChEBI" id="CHEBI:58928"/>
        <dbReference type="ChEBI" id="CHEBI:77893"/>
        <dbReference type="EC" id="3.5.2.7"/>
    </reaction>
</comment>
<gene>
    <name evidence="7" type="primary">hutI</name>
    <name evidence="9" type="ORF">A3D59_02130</name>
</gene>
<sequence>MAEKILVDFAVLWADELLTLGPHNGNFPRAGKEMQSLGVIKRGAVASKGGRIVFVGESRDFMERVITGKIELLPDAAVIQARGKTVMPGFVDCHTHLIFDGSREEEFAHKIRGASYLDILKKGGGILSTVRQTREADDGKLFWPALRRLEAALSHGTCTIEIKSGYGLSKDSELRILRLVQILRKRSAIDIVPTFLGAHAFPLGVKREDYVAEVSATAEEVASLGLAEYCDVFCEEGAFSAEEARVILRKARDCGLKIKLHAGEFHDLGGVELGAQLGAASIDHLDHISKKGMRLMAEKRIVGVLLPGVSFHLMSRRYAPARKLIDAGVPLALATDFNPGSCPTFSMQMIITLACRQLKITPEEAIVASTINSAHAIGRAEEVGSLEVGKKADIIILDIPTYRQLPYWFGFNLVKTVIKNGRVVYEKSVPL</sequence>
<dbReference type="PANTHER" id="PTHR42752">
    <property type="entry name" value="IMIDAZOLONEPROPIONASE"/>
    <property type="match status" value="1"/>
</dbReference>
<feature type="binding site" evidence="7">
    <location>
        <position position="336"/>
    </location>
    <ligand>
        <name>Zn(2+)</name>
        <dbReference type="ChEBI" id="CHEBI:29105"/>
    </ligand>
</feature>
<proteinExistence type="inferred from homology"/>
<dbReference type="NCBIfam" id="TIGR01224">
    <property type="entry name" value="hutI"/>
    <property type="match status" value="1"/>
</dbReference>
<evidence type="ECO:0000256" key="3">
    <source>
        <dbReference type="ARBA" id="ARBA00022801"/>
    </source>
</evidence>
<dbReference type="Gene3D" id="3.20.20.140">
    <property type="entry name" value="Metal-dependent hydrolases"/>
    <property type="match status" value="1"/>
</dbReference>
<evidence type="ECO:0000256" key="5">
    <source>
        <dbReference type="ARBA" id="ARBA00022833"/>
    </source>
</evidence>
<dbReference type="Gene3D" id="2.30.40.10">
    <property type="entry name" value="Urease, subunit C, domain 1"/>
    <property type="match status" value="1"/>
</dbReference>
<evidence type="ECO:0000256" key="2">
    <source>
        <dbReference type="ARBA" id="ARBA00022723"/>
    </source>
</evidence>
<reference evidence="9 10" key="1">
    <citation type="journal article" date="2016" name="Nat. Commun.">
        <title>Thousands of microbial genomes shed light on interconnected biogeochemical processes in an aquifer system.</title>
        <authorList>
            <person name="Anantharaman K."/>
            <person name="Brown C.T."/>
            <person name="Hug L.A."/>
            <person name="Sharon I."/>
            <person name="Castelle C.J."/>
            <person name="Probst A.J."/>
            <person name="Thomas B.C."/>
            <person name="Singh A."/>
            <person name="Wilkins M.J."/>
            <person name="Karaoz U."/>
            <person name="Brodie E.L."/>
            <person name="Williams K.H."/>
            <person name="Hubbard S.S."/>
            <person name="Banfield J.F."/>
        </authorList>
    </citation>
    <scope>NUCLEOTIDE SEQUENCE [LARGE SCALE GENOMIC DNA]</scope>
</reference>
<feature type="binding site" evidence="7">
    <location>
        <position position="338"/>
    </location>
    <ligand>
        <name>N-formimidoyl-L-glutamate</name>
        <dbReference type="ChEBI" id="CHEBI:58928"/>
    </ligand>
</feature>
<dbReference type="Pfam" id="PF01979">
    <property type="entry name" value="Amidohydro_1"/>
    <property type="match status" value="1"/>
</dbReference>
<evidence type="ECO:0000256" key="7">
    <source>
        <dbReference type="HAMAP-Rule" id="MF_00372"/>
    </source>
</evidence>